<evidence type="ECO:0000256" key="5">
    <source>
        <dbReference type="ARBA" id="ARBA00023136"/>
    </source>
</evidence>
<gene>
    <name evidence="10" type="primary">LOC102807785</name>
</gene>
<reference evidence="10" key="1">
    <citation type="submission" date="2025-08" db="UniProtKB">
        <authorList>
            <consortium name="RefSeq"/>
        </authorList>
    </citation>
    <scope>IDENTIFICATION</scope>
    <source>
        <tissue evidence="10">Testes</tissue>
    </source>
</reference>
<evidence type="ECO:0000256" key="4">
    <source>
        <dbReference type="ARBA" id="ARBA00022989"/>
    </source>
</evidence>
<dbReference type="PANTHER" id="PTHR13055:SF12">
    <property type="entry name" value="LD40707P"/>
    <property type="match status" value="1"/>
</dbReference>
<dbReference type="InterPro" id="IPR031152">
    <property type="entry name" value="PLXDC"/>
</dbReference>
<name>A0ABM0MT78_SACKO</name>
<keyword evidence="4 8" id="KW-1133">Transmembrane helix</keyword>
<protein>
    <submittedName>
        <fullName evidence="10">Plexin domain-containing protein 2-like</fullName>
    </submittedName>
</protein>
<keyword evidence="5 8" id="KW-0472">Membrane</keyword>
<sequence length="303" mass="33560">MATGGFLYMGTFMHKWLTATQYIAPLMGNFNPSLNDSSYIRYLDTGSSFTCEWSQLHLDDQVEVGSFTFQATLKKDGVIIFAYKNVPISLSLVGTTQHPVKVGLADAFYVDEKIYGNYYRRTIYEYHDVPLNKTYIKTDVAFIIEPLPTCNQLDTCDGCINSDIDFQCGWCHSVKRCSDGFDRHRQDWLAGGCDEKSGELLCTGESTSRNTGSGNTSLGVGGIIAIVAVIILLCSLAVFVIFAYMNPTSRPGLFLISLRYCFRKDTSASAADNSDKYAVTMDQDSRPIDTPPAQLPYPDSTEA</sequence>
<comment type="subcellular location">
    <subcellularLocation>
        <location evidence="1">Membrane</location>
        <topology evidence="1">Single-pass type I membrane protein</topology>
    </subcellularLocation>
</comment>
<dbReference type="RefSeq" id="XP_006823219.1">
    <property type="nucleotide sequence ID" value="XM_006823156.1"/>
</dbReference>
<dbReference type="Gene3D" id="3.30.1680.10">
    <property type="entry name" value="ligand-binding face of the semaphorins, domain 2"/>
    <property type="match status" value="1"/>
</dbReference>
<dbReference type="Pfam" id="PF01437">
    <property type="entry name" value="PSI"/>
    <property type="match status" value="1"/>
</dbReference>
<keyword evidence="9" id="KW-1185">Reference proteome</keyword>
<proteinExistence type="predicted"/>
<dbReference type="Proteomes" id="UP000694865">
    <property type="component" value="Unplaced"/>
</dbReference>
<keyword evidence="2 8" id="KW-0812">Transmembrane</keyword>
<evidence type="ECO:0000313" key="9">
    <source>
        <dbReference type="Proteomes" id="UP000694865"/>
    </source>
</evidence>
<keyword evidence="6" id="KW-0325">Glycoprotein</keyword>
<evidence type="ECO:0000256" key="8">
    <source>
        <dbReference type="SAM" id="Phobius"/>
    </source>
</evidence>
<evidence type="ECO:0000256" key="3">
    <source>
        <dbReference type="ARBA" id="ARBA00022729"/>
    </source>
</evidence>
<dbReference type="SUPFAM" id="SSF103575">
    <property type="entry name" value="Plexin repeat"/>
    <property type="match status" value="1"/>
</dbReference>
<feature type="region of interest" description="Disordered" evidence="7">
    <location>
        <begin position="268"/>
        <end position="303"/>
    </location>
</feature>
<keyword evidence="3" id="KW-0732">Signal</keyword>
<dbReference type="GeneID" id="102807785"/>
<evidence type="ECO:0000313" key="10">
    <source>
        <dbReference type="RefSeq" id="XP_006823219.1"/>
    </source>
</evidence>
<dbReference type="PANTHER" id="PTHR13055">
    <property type="entry name" value="TUMOR ENDOTHELIAL MARKER 7 RELATED"/>
    <property type="match status" value="1"/>
</dbReference>
<evidence type="ECO:0000256" key="1">
    <source>
        <dbReference type="ARBA" id="ARBA00004479"/>
    </source>
</evidence>
<accession>A0ABM0MT78</accession>
<evidence type="ECO:0000256" key="7">
    <source>
        <dbReference type="SAM" id="MobiDB-lite"/>
    </source>
</evidence>
<organism evidence="9 10">
    <name type="scientific">Saccoglossus kowalevskii</name>
    <name type="common">Acorn worm</name>
    <dbReference type="NCBI Taxonomy" id="10224"/>
    <lineage>
        <taxon>Eukaryota</taxon>
        <taxon>Metazoa</taxon>
        <taxon>Hemichordata</taxon>
        <taxon>Enteropneusta</taxon>
        <taxon>Harrimaniidae</taxon>
        <taxon>Saccoglossus</taxon>
    </lineage>
</organism>
<evidence type="ECO:0000256" key="2">
    <source>
        <dbReference type="ARBA" id="ARBA00022692"/>
    </source>
</evidence>
<evidence type="ECO:0000256" key="6">
    <source>
        <dbReference type="ARBA" id="ARBA00023180"/>
    </source>
</evidence>
<feature type="transmembrane region" description="Helical" evidence="8">
    <location>
        <begin position="218"/>
        <end position="244"/>
    </location>
</feature>
<dbReference type="InterPro" id="IPR002165">
    <property type="entry name" value="Plexin_repeat"/>
</dbReference>